<dbReference type="PANTHER" id="PTHR10693">
    <property type="entry name" value="RAS GTPASE-ACTIVATING PROTEIN-BINDING PROTEIN"/>
    <property type="match status" value="1"/>
</dbReference>
<keyword evidence="10" id="KW-0694">RNA-binding</keyword>
<dbReference type="GO" id="GO:0005829">
    <property type="term" value="C:cytosol"/>
    <property type="evidence" value="ECO:0007669"/>
    <property type="project" value="TreeGrafter"/>
</dbReference>
<feature type="region of interest" description="Disordered" evidence="11">
    <location>
        <begin position="471"/>
        <end position="559"/>
    </location>
</feature>
<dbReference type="InterPro" id="IPR037231">
    <property type="entry name" value="NAP-like_sf"/>
</dbReference>
<dbReference type="Gene3D" id="1.20.5.1500">
    <property type="match status" value="1"/>
</dbReference>
<feature type="compositionally biased region" description="Basic and acidic residues" evidence="11">
    <location>
        <begin position="697"/>
        <end position="708"/>
    </location>
</feature>
<gene>
    <name evidence="13" type="ORF">MG293_020816</name>
</gene>
<feature type="region of interest" description="Disordered" evidence="11">
    <location>
        <begin position="1"/>
        <end position="27"/>
    </location>
</feature>
<keyword evidence="8" id="KW-0832">Ubl conjugation</keyword>
<protein>
    <recommendedName>
        <fullName evidence="12">NTF2 domain-containing protein</fullName>
    </recommendedName>
</protein>
<name>A0AAD4TJB4_OVIAM</name>
<dbReference type="CDD" id="cd00780">
    <property type="entry name" value="NTF2"/>
    <property type="match status" value="1"/>
</dbReference>
<reference evidence="13" key="1">
    <citation type="submission" date="2022-03" db="EMBL/GenBank/DDBJ databases">
        <title>Genomic analyses of argali, domestic sheep and their hybrids provide insights into chromosomal evolution, heterosis and genetic basis of agronomic traits.</title>
        <authorList>
            <person name="Li M."/>
        </authorList>
    </citation>
    <scope>NUCLEOTIDE SEQUENCE</scope>
    <source>
        <strain evidence="13">CAU-MHL-2022a</strain>
        <tissue evidence="13">Skin</tissue>
    </source>
</reference>
<dbReference type="InterPro" id="IPR032710">
    <property type="entry name" value="NTF2-like_dom_sf"/>
</dbReference>
<evidence type="ECO:0000256" key="1">
    <source>
        <dbReference type="ARBA" id="ARBA00004210"/>
    </source>
</evidence>
<keyword evidence="4" id="KW-0963">Cytoplasm</keyword>
<dbReference type="EMBL" id="JAKZEL010000029">
    <property type="protein sequence ID" value="KAI4529142.1"/>
    <property type="molecule type" value="Genomic_DNA"/>
</dbReference>
<dbReference type="SUPFAM" id="SSF143113">
    <property type="entry name" value="NAP-like"/>
    <property type="match status" value="2"/>
</dbReference>
<keyword evidence="5" id="KW-1017">Isopeptide bond</keyword>
<dbReference type="Gene3D" id="3.10.450.50">
    <property type="match status" value="1"/>
</dbReference>
<keyword evidence="7" id="KW-0399">Innate immunity</keyword>
<dbReference type="GO" id="GO:0003729">
    <property type="term" value="F:mRNA binding"/>
    <property type="evidence" value="ECO:0007669"/>
    <property type="project" value="TreeGrafter"/>
</dbReference>
<dbReference type="GO" id="GO:0045087">
    <property type="term" value="P:innate immune response"/>
    <property type="evidence" value="ECO:0007669"/>
    <property type="project" value="UniProtKB-KW"/>
</dbReference>
<dbReference type="FunFam" id="3.10.450.50:FF:000002">
    <property type="entry name" value="Ras GTPase-activating protein-binding protein 2 isoform 1"/>
    <property type="match status" value="1"/>
</dbReference>
<feature type="compositionally biased region" description="Acidic residues" evidence="11">
    <location>
        <begin position="510"/>
        <end position="531"/>
    </location>
</feature>
<proteinExistence type="predicted"/>
<evidence type="ECO:0000256" key="7">
    <source>
        <dbReference type="ARBA" id="ARBA00022588"/>
    </source>
</evidence>
<organism evidence="13 14">
    <name type="scientific">Ovis ammon polii</name>
    <dbReference type="NCBI Taxonomy" id="230172"/>
    <lineage>
        <taxon>Eukaryota</taxon>
        <taxon>Metazoa</taxon>
        <taxon>Chordata</taxon>
        <taxon>Craniata</taxon>
        <taxon>Vertebrata</taxon>
        <taxon>Euteleostomi</taxon>
        <taxon>Mammalia</taxon>
        <taxon>Eutheria</taxon>
        <taxon>Laurasiatheria</taxon>
        <taxon>Artiodactyla</taxon>
        <taxon>Ruminantia</taxon>
        <taxon>Pecora</taxon>
        <taxon>Bovidae</taxon>
        <taxon>Caprinae</taxon>
        <taxon>Ovis</taxon>
    </lineage>
</organism>
<dbReference type="InterPro" id="IPR039539">
    <property type="entry name" value="Ras_GTPase_bind_prot"/>
</dbReference>
<keyword evidence="3" id="KW-0488">Methylation</keyword>
<evidence type="ECO:0000313" key="14">
    <source>
        <dbReference type="Proteomes" id="UP001214576"/>
    </source>
</evidence>
<evidence type="ECO:0000256" key="11">
    <source>
        <dbReference type="SAM" id="MobiDB-lite"/>
    </source>
</evidence>
<evidence type="ECO:0000256" key="8">
    <source>
        <dbReference type="ARBA" id="ARBA00022843"/>
    </source>
</evidence>
<dbReference type="SUPFAM" id="SSF54427">
    <property type="entry name" value="NTF2-like"/>
    <property type="match status" value="1"/>
</dbReference>
<comment type="caution">
    <text evidence="13">The sequence shown here is derived from an EMBL/GenBank/DDBJ whole genome shotgun (WGS) entry which is preliminary data.</text>
</comment>
<evidence type="ECO:0000256" key="10">
    <source>
        <dbReference type="ARBA" id="ARBA00022884"/>
    </source>
</evidence>
<feature type="region of interest" description="Disordered" evidence="11">
    <location>
        <begin position="697"/>
        <end position="720"/>
    </location>
</feature>
<feature type="compositionally biased region" description="Basic and acidic residues" evidence="11">
    <location>
        <begin position="622"/>
        <end position="632"/>
    </location>
</feature>
<keyword evidence="9" id="KW-0391">Immunity</keyword>
<dbReference type="InterPro" id="IPR018222">
    <property type="entry name" value="Nuclear_transport_factor_2_euk"/>
</dbReference>
<feature type="compositionally biased region" description="Acidic residues" evidence="11">
    <location>
        <begin position="471"/>
        <end position="483"/>
    </location>
</feature>
<evidence type="ECO:0000256" key="4">
    <source>
        <dbReference type="ARBA" id="ARBA00022490"/>
    </source>
</evidence>
<comment type="subcellular location">
    <subcellularLocation>
        <location evidence="1">Cytoplasm</location>
        <location evidence="1">Stress granule</location>
    </subcellularLocation>
</comment>
<accession>A0AAD4TJB4</accession>
<evidence type="ECO:0000256" key="5">
    <source>
        <dbReference type="ARBA" id="ARBA00022499"/>
    </source>
</evidence>
<dbReference type="PROSITE" id="PS50177">
    <property type="entry name" value="NTF2_DOMAIN"/>
    <property type="match status" value="1"/>
</dbReference>
<keyword evidence="6" id="KW-0597">Phosphoprotein</keyword>
<dbReference type="InterPro" id="IPR002075">
    <property type="entry name" value="NTF2_dom"/>
</dbReference>
<keyword evidence="14" id="KW-1185">Reference proteome</keyword>
<evidence type="ECO:0000313" key="13">
    <source>
        <dbReference type="EMBL" id="KAI4529142.1"/>
    </source>
</evidence>
<evidence type="ECO:0000256" key="3">
    <source>
        <dbReference type="ARBA" id="ARBA00022481"/>
    </source>
</evidence>
<dbReference type="Pfam" id="PF02136">
    <property type="entry name" value="NTF2"/>
    <property type="match status" value="1"/>
</dbReference>
<feature type="domain" description="NTF2" evidence="12">
    <location>
        <begin position="337"/>
        <end position="459"/>
    </location>
</feature>
<evidence type="ECO:0000256" key="2">
    <source>
        <dbReference type="ARBA" id="ARBA00022448"/>
    </source>
</evidence>
<dbReference type="PANTHER" id="PTHR10693:SF21">
    <property type="entry name" value="RAS GTPASE-ACTIVATING PROTEIN-BINDING PROTEIN 1"/>
    <property type="match status" value="1"/>
</dbReference>
<dbReference type="Gene3D" id="3.30.1120.90">
    <property type="entry name" value="Nucleosome assembly protein"/>
    <property type="match status" value="2"/>
</dbReference>
<sequence length="830" mass="93551">MVATRGYGENSMESETGPEEAGSTPGSWILVVSPGLHEGGALGPTSLVGAVEAMQAPGGESGEEAALFWVEAVEEGAALEEGEVAGIGQEFQLLVLDVMEEVDVVVYEEQEQVFSEDQGQEHPRPRAPSDQPALEALVALQLELDPVNKKAQRAHARLKHKNCQRRRVHLEHRSAIIQGIPGFWVKVVEEFRHPTHHCKITLSFRRNRYFQNEVIVKEYLINVTGYQASCSTPIQWYQGFERKAYSRRHHDSSVNFFNWFFDHNFTGSDRIAEIIIKDLWPNPLQYYVKRKAPPREIPGGQETSFPVLKVNHIGYQKAAQVELTKAMVMEKPSPLLVGREFVRQYYTLLNQAPDMLHRFYGKNSSYVHGGLDSNGKPADAIYGQKEIHRKVMSQNFTNCHTKIRHVDAHATLNDGVVVQVMGLLSNNNQALRRFMQTFVLAPEGSVANKFYVHNDIFRYQDEVFGGFITEPQEESEEEVEEPEERQQTPEVVPDDSGTFYDQTVSNDLEEHLEEAVAEPEPEPEPEPEQEPVSEVQEEKSEPVLEETAPEDVQKNSSPAPADIAQTVQEDLRTFSWASVTSKNIPPSGAVPVTGIPPHVVKVPASQPRPESKPESQIPLQRPQRDQRVREQRINVPPQRGPRPVREAELRINSGGKLPNFGFVVFDDSEPVQKVLSNRPIMFRGEVRLNVEEKKTQAACEGDRRDNRLRGPGGPRGYQASHSTPIQWYQGFECKAYSCRHHGTSVNFFNCFFDHDFAGSDWIAEIIIKDLRCNPLQYYVKRKTPTRDVPGGRELGPPGLSTGISVVQQLRSFISLVKKVRLLGIESDTRP</sequence>
<evidence type="ECO:0000256" key="6">
    <source>
        <dbReference type="ARBA" id="ARBA00022553"/>
    </source>
</evidence>
<keyword evidence="2" id="KW-0813">Transport</keyword>
<dbReference type="GO" id="GO:1990904">
    <property type="term" value="C:ribonucleoprotein complex"/>
    <property type="evidence" value="ECO:0007669"/>
    <property type="project" value="TreeGrafter"/>
</dbReference>
<dbReference type="Proteomes" id="UP001214576">
    <property type="component" value="Unassembled WGS sequence"/>
</dbReference>
<feature type="region of interest" description="Disordered" evidence="11">
    <location>
        <begin position="581"/>
        <end position="644"/>
    </location>
</feature>
<evidence type="ECO:0000259" key="12">
    <source>
        <dbReference type="PROSITE" id="PS50177"/>
    </source>
</evidence>
<evidence type="ECO:0000256" key="9">
    <source>
        <dbReference type="ARBA" id="ARBA00022859"/>
    </source>
</evidence>
<dbReference type="GO" id="GO:0010494">
    <property type="term" value="C:cytoplasmic stress granule"/>
    <property type="evidence" value="ECO:0007669"/>
    <property type="project" value="UniProtKB-SubCell"/>
</dbReference>
<dbReference type="AlphaFoldDB" id="A0AAD4TJB4"/>